<keyword evidence="4" id="KW-0804">Transcription</keyword>
<dbReference type="HOGENOM" id="CLU_037628_6_1_11"/>
<dbReference type="SUPFAM" id="SSF47413">
    <property type="entry name" value="lambda repressor-like DNA-binding domains"/>
    <property type="match status" value="1"/>
</dbReference>
<dbReference type="Gene3D" id="1.10.260.40">
    <property type="entry name" value="lambda repressor-like DNA-binding domains"/>
    <property type="match status" value="1"/>
</dbReference>
<keyword evidence="3" id="KW-0238">DNA-binding</keyword>
<evidence type="ECO:0000313" key="7">
    <source>
        <dbReference type="EMBL" id="EKU95139.1"/>
    </source>
</evidence>
<dbReference type="SMART" id="SM00354">
    <property type="entry name" value="HTH_LACI"/>
    <property type="match status" value="1"/>
</dbReference>
<evidence type="ECO:0000256" key="1">
    <source>
        <dbReference type="ARBA" id="ARBA00022491"/>
    </source>
</evidence>
<dbReference type="GO" id="GO:0000976">
    <property type="term" value="F:transcription cis-regulatory region binding"/>
    <property type="evidence" value="ECO:0007669"/>
    <property type="project" value="TreeGrafter"/>
</dbReference>
<dbReference type="PANTHER" id="PTHR30146:SF148">
    <property type="entry name" value="HTH-TYPE TRANSCRIPTIONAL REPRESSOR PURR-RELATED"/>
    <property type="match status" value="1"/>
</dbReference>
<evidence type="ECO:0000259" key="5">
    <source>
        <dbReference type="PROSITE" id="PS50932"/>
    </source>
</evidence>
<feature type="domain" description="HTH cro/C1-type" evidence="6">
    <location>
        <begin position="11"/>
        <end position="54"/>
    </location>
</feature>
<proteinExistence type="predicted"/>
<reference evidence="7 8" key="1">
    <citation type="submission" date="2012-09" db="EMBL/GenBank/DDBJ databases">
        <title>The Genome Sequence of Actinobaculum massiliae ACS-171-V-COL2.</title>
        <authorList>
            <consortium name="The Broad Institute Genome Sequencing Platform"/>
            <person name="Earl A."/>
            <person name="Ward D."/>
            <person name="Feldgarden M."/>
            <person name="Gevers D."/>
            <person name="Saerens B."/>
            <person name="Vaneechoutte M."/>
            <person name="Walker B."/>
            <person name="Young S.K."/>
            <person name="Zeng Q."/>
            <person name="Gargeya S."/>
            <person name="Fitzgerald M."/>
            <person name="Haas B."/>
            <person name="Abouelleil A."/>
            <person name="Alvarado L."/>
            <person name="Arachchi H.M."/>
            <person name="Berlin A."/>
            <person name="Chapman S.B."/>
            <person name="Goldberg J."/>
            <person name="Griggs A."/>
            <person name="Gujja S."/>
            <person name="Hansen M."/>
            <person name="Howarth C."/>
            <person name="Imamovic A."/>
            <person name="Larimer J."/>
            <person name="McCowen C."/>
            <person name="Montmayeur A."/>
            <person name="Murphy C."/>
            <person name="Neiman D."/>
            <person name="Pearson M."/>
            <person name="Priest M."/>
            <person name="Roberts A."/>
            <person name="Saif S."/>
            <person name="Shea T."/>
            <person name="Sisk P."/>
            <person name="Sykes S."/>
            <person name="Wortman J."/>
            <person name="Nusbaum C."/>
            <person name="Birren B."/>
        </authorList>
    </citation>
    <scope>NUCLEOTIDE SEQUENCE [LARGE SCALE GENOMIC DNA]</scope>
    <source>
        <strain evidence="8">ACS-171-V-Col2</strain>
    </source>
</reference>
<keyword evidence="2" id="KW-0805">Transcription regulation</keyword>
<dbReference type="InterPro" id="IPR046335">
    <property type="entry name" value="LacI/GalR-like_sensor"/>
</dbReference>
<dbReference type="EMBL" id="AGWL01000005">
    <property type="protein sequence ID" value="EKU95139.1"/>
    <property type="molecule type" value="Genomic_DNA"/>
</dbReference>
<dbReference type="AlphaFoldDB" id="K9ED00"/>
<organism evidence="7 8">
    <name type="scientific">Actinobaculum massiliense ACS-171-V-Col2</name>
    <dbReference type="NCBI Taxonomy" id="883066"/>
    <lineage>
        <taxon>Bacteria</taxon>
        <taxon>Bacillati</taxon>
        <taxon>Actinomycetota</taxon>
        <taxon>Actinomycetes</taxon>
        <taxon>Actinomycetales</taxon>
        <taxon>Actinomycetaceae</taxon>
        <taxon>Actinobaculum</taxon>
    </lineage>
</organism>
<gene>
    <name evidence="7" type="ORF">HMPREF9233_00900</name>
</gene>
<evidence type="ECO:0000256" key="4">
    <source>
        <dbReference type="ARBA" id="ARBA00023163"/>
    </source>
</evidence>
<dbReference type="PANTHER" id="PTHR30146">
    <property type="entry name" value="LACI-RELATED TRANSCRIPTIONAL REPRESSOR"/>
    <property type="match status" value="1"/>
</dbReference>
<dbReference type="InterPro" id="IPR028082">
    <property type="entry name" value="Peripla_BP_I"/>
</dbReference>
<dbReference type="RefSeq" id="WP_007001106.1">
    <property type="nucleotide sequence ID" value="NZ_JH992955.1"/>
</dbReference>
<dbReference type="CDD" id="cd06267">
    <property type="entry name" value="PBP1_LacI_sugar_binding-like"/>
    <property type="match status" value="1"/>
</dbReference>
<dbReference type="CDD" id="cd01392">
    <property type="entry name" value="HTH_LacI"/>
    <property type="match status" value="1"/>
</dbReference>
<dbReference type="PATRIC" id="fig|883066.3.peg.939"/>
<dbReference type="InterPro" id="IPR000843">
    <property type="entry name" value="HTH_LacI"/>
</dbReference>
<evidence type="ECO:0000259" key="6">
    <source>
        <dbReference type="PROSITE" id="PS50943"/>
    </source>
</evidence>
<dbReference type="eggNOG" id="COG1609">
    <property type="taxonomic scope" value="Bacteria"/>
</dbReference>
<accession>K9ED00</accession>
<dbReference type="Pfam" id="PF00356">
    <property type="entry name" value="LacI"/>
    <property type="match status" value="1"/>
</dbReference>
<dbReference type="Pfam" id="PF13377">
    <property type="entry name" value="Peripla_BP_3"/>
    <property type="match status" value="1"/>
</dbReference>
<evidence type="ECO:0000313" key="8">
    <source>
        <dbReference type="Proteomes" id="UP000009888"/>
    </source>
</evidence>
<feature type="domain" description="HTH lacI-type" evidence="5">
    <location>
        <begin position="10"/>
        <end position="65"/>
    </location>
</feature>
<dbReference type="InterPro" id="IPR001387">
    <property type="entry name" value="Cro/C1-type_HTH"/>
</dbReference>
<dbReference type="Gene3D" id="3.40.50.2300">
    <property type="match status" value="2"/>
</dbReference>
<comment type="caution">
    <text evidence="7">The sequence shown here is derived from an EMBL/GenBank/DDBJ whole genome shotgun (WGS) entry which is preliminary data.</text>
</comment>
<dbReference type="PROSITE" id="PS50932">
    <property type="entry name" value="HTH_LACI_2"/>
    <property type="match status" value="1"/>
</dbReference>
<evidence type="ECO:0000256" key="2">
    <source>
        <dbReference type="ARBA" id="ARBA00023015"/>
    </source>
</evidence>
<dbReference type="InterPro" id="IPR010982">
    <property type="entry name" value="Lambda_DNA-bd_dom_sf"/>
</dbReference>
<dbReference type="SUPFAM" id="SSF53822">
    <property type="entry name" value="Periplasmic binding protein-like I"/>
    <property type="match status" value="1"/>
</dbReference>
<sequence length="344" mass="36414">MGTDAGKRVPSLSEVARVAGVSKSTVSRYIKGELRITPSTQKKIEDAMRALNWKAPKKTASGFSASELVVALLVPGLQNPFYSEFATELYSATSGRQVTLGVDITGGTLRGEILSIQRALRNPAVDAILLLGSNLLGDSVSPEAFTKPLILIDEGVLPTDGESIGFVGANSRDGGFQATSALIAAGHRRIALITGPPELPTAQEREQGYRDALEVAGIPFSGEIVFRGPFSEAFGAAAMSEMVRFADQPTAVFVGADYAAIGVLAAARQFGLDVPDDISIVSFDDVALTNWLNPPLTSIRQPIREMAEEAIRMVVEAANGEKARRVVLPISMSQRSSVGPVPAF</sequence>
<dbReference type="PROSITE" id="PS00356">
    <property type="entry name" value="HTH_LACI_1"/>
    <property type="match status" value="1"/>
</dbReference>
<protein>
    <submittedName>
        <fullName evidence="7">Uncharacterized protein</fullName>
    </submittedName>
</protein>
<dbReference type="Proteomes" id="UP000009888">
    <property type="component" value="Unassembled WGS sequence"/>
</dbReference>
<keyword evidence="1" id="KW-0678">Repressor</keyword>
<evidence type="ECO:0000256" key="3">
    <source>
        <dbReference type="ARBA" id="ARBA00023125"/>
    </source>
</evidence>
<name>K9ED00_9ACTO</name>
<dbReference type="PROSITE" id="PS50943">
    <property type="entry name" value="HTH_CROC1"/>
    <property type="match status" value="1"/>
</dbReference>
<keyword evidence="8" id="KW-1185">Reference proteome</keyword>
<dbReference type="STRING" id="202789.GCA_001457435_01221"/>
<dbReference type="GO" id="GO:0003700">
    <property type="term" value="F:DNA-binding transcription factor activity"/>
    <property type="evidence" value="ECO:0007669"/>
    <property type="project" value="TreeGrafter"/>
</dbReference>